<evidence type="ECO:0000313" key="2">
    <source>
        <dbReference type="Proteomes" id="UP000828390"/>
    </source>
</evidence>
<reference evidence="1" key="1">
    <citation type="journal article" date="2019" name="bioRxiv">
        <title>The Genome of the Zebra Mussel, Dreissena polymorpha: A Resource for Invasive Species Research.</title>
        <authorList>
            <person name="McCartney M.A."/>
            <person name="Auch B."/>
            <person name="Kono T."/>
            <person name="Mallez S."/>
            <person name="Zhang Y."/>
            <person name="Obille A."/>
            <person name="Becker A."/>
            <person name="Abrahante J.E."/>
            <person name="Garbe J."/>
            <person name="Badalamenti J.P."/>
            <person name="Herman A."/>
            <person name="Mangelson H."/>
            <person name="Liachko I."/>
            <person name="Sullivan S."/>
            <person name="Sone E.D."/>
            <person name="Koren S."/>
            <person name="Silverstein K.A.T."/>
            <person name="Beckman K.B."/>
            <person name="Gohl D.M."/>
        </authorList>
    </citation>
    <scope>NUCLEOTIDE SEQUENCE</scope>
    <source>
        <strain evidence="1">Duluth1</strain>
        <tissue evidence="1">Whole animal</tissue>
    </source>
</reference>
<keyword evidence="2" id="KW-1185">Reference proteome</keyword>
<comment type="caution">
    <text evidence="1">The sequence shown here is derived from an EMBL/GenBank/DDBJ whole genome shotgun (WGS) entry which is preliminary data.</text>
</comment>
<dbReference type="AlphaFoldDB" id="A0A9D4EMV0"/>
<protein>
    <submittedName>
        <fullName evidence="1">Uncharacterized protein</fullName>
    </submittedName>
</protein>
<dbReference type="Proteomes" id="UP000828390">
    <property type="component" value="Unassembled WGS sequence"/>
</dbReference>
<name>A0A9D4EMV0_DREPO</name>
<reference evidence="1" key="2">
    <citation type="submission" date="2020-11" db="EMBL/GenBank/DDBJ databases">
        <authorList>
            <person name="McCartney M.A."/>
            <person name="Auch B."/>
            <person name="Kono T."/>
            <person name="Mallez S."/>
            <person name="Becker A."/>
            <person name="Gohl D.M."/>
            <person name="Silverstein K.A.T."/>
            <person name="Koren S."/>
            <person name="Bechman K.B."/>
            <person name="Herman A."/>
            <person name="Abrahante J.E."/>
            <person name="Garbe J."/>
        </authorList>
    </citation>
    <scope>NUCLEOTIDE SEQUENCE</scope>
    <source>
        <strain evidence="1">Duluth1</strain>
        <tissue evidence="1">Whole animal</tissue>
    </source>
</reference>
<sequence length="50" mass="5846">MIETNFSSRPDLALLYYPSAVEFYWFVARTYGEITRKEHNGVIPHPVSKN</sequence>
<evidence type="ECO:0000313" key="1">
    <source>
        <dbReference type="EMBL" id="KAH3781361.1"/>
    </source>
</evidence>
<proteinExistence type="predicted"/>
<organism evidence="1 2">
    <name type="scientific">Dreissena polymorpha</name>
    <name type="common">Zebra mussel</name>
    <name type="synonym">Mytilus polymorpha</name>
    <dbReference type="NCBI Taxonomy" id="45954"/>
    <lineage>
        <taxon>Eukaryota</taxon>
        <taxon>Metazoa</taxon>
        <taxon>Spiralia</taxon>
        <taxon>Lophotrochozoa</taxon>
        <taxon>Mollusca</taxon>
        <taxon>Bivalvia</taxon>
        <taxon>Autobranchia</taxon>
        <taxon>Heteroconchia</taxon>
        <taxon>Euheterodonta</taxon>
        <taxon>Imparidentia</taxon>
        <taxon>Neoheterodontei</taxon>
        <taxon>Myida</taxon>
        <taxon>Dreissenoidea</taxon>
        <taxon>Dreissenidae</taxon>
        <taxon>Dreissena</taxon>
    </lineage>
</organism>
<gene>
    <name evidence="1" type="ORF">DPMN_159188</name>
</gene>
<dbReference type="EMBL" id="JAIWYP010000008">
    <property type="protein sequence ID" value="KAH3781361.1"/>
    <property type="molecule type" value="Genomic_DNA"/>
</dbReference>
<accession>A0A9D4EMV0</accession>